<accession>A0A4R3MHR2</accession>
<evidence type="ECO:0000313" key="3">
    <source>
        <dbReference type="EMBL" id="TCT13297.1"/>
    </source>
</evidence>
<feature type="transmembrane region" description="Helical" evidence="1">
    <location>
        <begin position="163"/>
        <end position="181"/>
    </location>
</feature>
<dbReference type="AlphaFoldDB" id="A0A4R3MHR2"/>
<dbReference type="PANTHER" id="PTHR22911:SF76">
    <property type="entry name" value="EAMA DOMAIN-CONTAINING PROTEIN"/>
    <property type="match status" value="1"/>
</dbReference>
<keyword evidence="1" id="KW-0812">Transmembrane</keyword>
<evidence type="ECO:0000256" key="1">
    <source>
        <dbReference type="SAM" id="Phobius"/>
    </source>
</evidence>
<keyword evidence="1" id="KW-1133">Transmembrane helix</keyword>
<sequence>MSGMAETDVGTQDGRAAALAFGALVLGAFAMGISPVFVRLAEVGPFASAFWRVALALPALYAWMQFDARSTAADAPWFGRSVVVVGALFAGDLFFWHLAIMNTTVANATFLAALAPVMVVAGSWLVLREAVGREVVLGLGLGVVGAGFLLGSSYSFAPSHLLGDAYGLITAAFFGAYILAVRPARRHYGAGRLIFQSSCVTAAILLVIALVLEPTLFPSSMTGVMMLAALALVSHVGGQGLLAVALGTLPAAFSSVVILLEGVAAALFGWLVLSEHLTWLQALGSAAIFAGIWIARPRRPRRSARA</sequence>
<feature type="domain" description="EamA" evidence="2">
    <location>
        <begin position="162"/>
        <end position="294"/>
    </location>
</feature>
<dbReference type="InterPro" id="IPR000620">
    <property type="entry name" value="EamA_dom"/>
</dbReference>
<feature type="domain" description="EamA" evidence="2">
    <location>
        <begin position="23"/>
        <end position="149"/>
    </location>
</feature>
<dbReference type="EMBL" id="SMAK01000001">
    <property type="protein sequence ID" value="TCT13297.1"/>
    <property type="molecule type" value="Genomic_DNA"/>
</dbReference>
<feature type="transmembrane region" description="Helical" evidence="1">
    <location>
        <begin position="279"/>
        <end position="295"/>
    </location>
</feature>
<gene>
    <name evidence="3" type="ORF">EDC22_101160</name>
</gene>
<feature type="transmembrane region" description="Helical" evidence="1">
    <location>
        <begin position="16"/>
        <end position="37"/>
    </location>
</feature>
<dbReference type="SUPFAM" id="SSF103481">
    <property type="entry name" value="Multidrug resistance efflux transporter EmrE"/>
    <property type="match status" value="2"/>
</dbReference>
<dbReference type="PANTHER" id="PTHR22911">
    <property type="entry name" value="ACYL-MALONYL CONDENSING ENZYME-RELATED"/>
    <property type="match status" value="1"/>
</dbReference>
<organism evidence="3 4">
    <name type="scientific">Tepidamorphus gemmatus</name>
    <dbReference type="NCBI Taxonomy" id="747076"/>
    <lineage>
        <taxon>Bacteria</taxon>
        <taxon>Pseudomonadati</taxon>
        <taxon>Pseudomonadota</taxon>
        <taxon>Alphaproteobacteria</taxon>
        <taxon>Hyphomicrobiales</taxon>
        <taxon>Tepidamorphaceae</taxon>
        <taxon>Tepidamorphus</taxon>
    </lineage>
</organism>
<feature type="transmembrane region" description="Helical" evidence="1">
    <location>
        <begin position="224"/>
        <end position="246"/>
    </location>
</feature>
<feature type="transmembrane region" description="Helical" evidence="1">
    <location>
        <begin position="49"/>
        <end position="66"/>
    </location>
</feature>
<keyword evidence="4" id="KW-1185">Reference proteome</keyword>
<reference evidence="3 4" key="1">
    <citation type="submission" date="2019-03" db="EMBL/GenBank/DDBJ databases">
        <title>Genomic Encyclopedia of Type Strains, Phase IV (KMG-IV): sequencing the most valuable type-strain genomes for metagenomic binning, comparative biology and taxonomic classification.</title>
        <authorList>
            <person name="Goeker M."/>
        </authorList>
    </citation>
    <scope>NUCLEOTIDE SEQUENCE [LARGE SCALE GENOMIC DNA]</scope>
    <source>
        <strain evidence="3 4">DSM 19345</strain>
    </source>
</reference>
<name>A0A4R3MHR2_9HYPH</name>
<proteinExistence type="predicted"/>
<protein>
    <submittedName>
        <fullName evidence="3">Threonine/homoserine efflux transporter RhtA</fullName>
    </submittedName>
</protein>
<dbReference type="GO" id="GO:0016020">
    <property type="term" value="C:membrane"/>
    <property type="evidence" value="ECO:0007669"/>
    <property type="project" value="InterPro"/>
</dbReference>
<keyword evidence="1" id="KW-0472">Membrane</keyword>
<feature type="transmembrane region" description="Helical" evidence="1">
    <location>
        <begin position="193"/>
        <end position="212"/>
    </location>
</feature>
<dbReference type="Pfam" id="PF00892">
    <property type="entry name" value="EamA"/>
    <property type="match status" value="2"/>
</dbReference>
<dbReference type="RefSeq" id="WP_245499569.1">
    <property type="nucleotide sequence ID" value="NZ_SMAK01000001.1"/>
</dbReference>
<comment type="caution">
    <text evidence="3">The sequence shown here is derived from an EMBL/GenBank/DDBJ whole genome shotgun (WGS) entry which is preliminary data.</text>
</comment>
<feature type="transmembrane region" description="Helical" evidence="1">
    <location>
        <begin position="134"/>
        <end position="157"/>
    </location>
</feature>
<evidence type="ECO:0000313" key="4">
    <source>
        <dbReference type="Proteomes" id="UP000295678"/>
    </source>
</evidence>
<evidence type="ECO:0000259" key="2">
    <source>
        <dbReference type="Pfam" id="PF00892"/>
    </source>
</evidence>
<feature type="transmembrane region" description="Helical" evidence="1">
    <location>
        <begin position="78"/>
        <end position="99"/>
    </location>
</feature>
<feature type="transmembrane region" description="Helical" evidence="1">
    <location>
        <begin position="253"/>
        <end position="273"/>
    </location>
</feature>
<dbReference type="Proteomes" id="UP000295678">
    <property type="component" value="Unassembled WGS sequence"/>
</dbReference>
<dbReference type="InterPro" id="IPR037185">
    <property type="entry name" value="EmrE-like"/>
</dbReference>
<feature type="transmembrane region" description="Helical" evidence="1">
    <location>
        <begin position="105"/>
        <end position="127"/>
    </location>
</feature>